<dbReference type="AlphaFoldDB" id="A0A511SZY5"/>
<dbReference type="RefSeq" id="WP_074953653.1">
    <property type="nucleotide sequence ID" value="NZ_BJXR01000020.1"/>
</dbReference>
<organism evidence="1 4">
    <name type="scientific">Myxococcus fulvus</name>
    <dbReference type="NCBI Taxonomy" id="33"/>
    <lineage>
        <taxon>Bacteria</taxon>
        <taxon>Pseudomonadati</taxon>
        <taxon>Myxococcota</taxon>
        <taxon>Myxococcia</taxon>
        <taxon>Myxococcales</taxon>
        <taxon>Cystobacterineae</taxon>
        <taxon>Myxococcaceae</taxon>
        <taxon>Myxococcus</taxon>
    </lineage>
</organism>
<sequence>MAYGKRETKGVATLADIEALREGHWSEVAVHHEHEDLIRVPPFEDVALRWSWLWRSLQRPLP</sequence>
<evidence type="ECO:0000313" key="1">
    <source>
        <dbReference type="EMBL" id="GEN07002.1"/>
    </source>
</evidence>
<proteinExistence type="predicted"/>
<evidence type="ECO:0000313" key="2">
    <source>
        <dbReference type="EMBL" id="SEU01701.1"/>
    </source>
</evidence>
<comment type="caution">
    <text evidence="1">The sequence shown here is derived from an EMBL/GenBank/DDBJ whole genome shotgun (WGS) entry which is preliminary data.</text>
</comment>
<reference evidence="1 4" key="2">
    <citation type="submission" date="2019-07" db="EMBL/GenBank/DDBJ databases">
        <title>Whole genome shotgun sequence of Myxococcus fulvus NBRC 100333.</title>
        <authorList>
            <person name="Hosoyama A."/>
            <person name="Uohara A."/>
            <person name="Ohji S."/>
            <person name="Ichikawa N."/>
        </authorList>
    </citation>
    <scope>NUCLEOTIDE SEQUENCE [LARGE SCALE GENOMIC DNA]</scope>
    <source>
        <strain evidence="1 4">NBRC 100333</strain>
    </source>
</reference>
<dbReference type="EMBL" id="FOIB01000004">
    <property type="protein sequence ID" value="SEU01701.1"/>
    <property type="molecule type" value="Genomic_DNA"/>
</dbReference>
<dbReference type="STRING" id="1334629.MFUL124B02_38275"/>
<dbReference type="EMBL" id="BJXR01000020">
    <property type="protein sequence ID" value="GEN07002.1"/>
    <property type="molecule type" value="Genomic_DNA"/>
</dbReference>
<name>A0A511SZY5_MYXFU</name>
<keyword evidence="3" id="KW-1185">Reference proteome</keyword>
<evidence type="ECO:0000313" key="3">
    <source>
        <dbReference type="Proteomes" id="UP000183760"/>
    </source>
</evidence>
<reference evidence="2 3" key="1">
    <citation type="submission" date="2016-10" db="EMBL/GenBank/DDBJ databases">
        <authorList>
            <person name="Varghese N."/>
            <person name="Submissions S."/>
        </authorList>
    </citation>
    <scope>NUCLEOTIDE SEQUENCE [LARGE SCALE GENOMIC DNA]</scope>
    <source>
        <strain evidence="2 3">DSM 16525</strain>
    </source>
</reference>
<accession>A0A511SZY5</accession>
<evidence type="ECO:0000313" key="4">
    <source>
        <dbReference type="Proteomes" id="UP000321514"/>
    </source>
</evidence>
<gene>
    <name evidence="1" type="ORF">MFU01_20390</name>
    <name evidence="2" type="ORF">SAMN05443572_104374</name>
</gene>
<protein>
    <submittedName>
        <fullName evidence="1">Uncharacterized protein</fullName>
    </submittedName>
</protein>
<dbReference type="Proteomes" id="UP000321514">
    <property type="component" value="Unassembled WGS sequence"/>
</dbReference>
<dbReference type="Proteomes" id="UP000183760">
    <property type="component" value="Unassembled WGS sequence"/>
</dbReference>